<dbReference type="Proteomes" id="UP000000561">
    <property type="component" value="Chromosome 2"/>
</dbReference>
<gene>
    <name evidence="1" type="ORF">UMAG_01024</name>
</gene>
<sequence>MERDWSMQTNLDRCGVSSCLHSWAIRLCKAEMSTNILALLSHHRVLPRPRSPFQLRALSQRIVQRSLASLPSLPFLPTLFRHTRHVSTPFSSPGQIFRDTGSICIKKQQVGSGAECMISMGTKRLTPTLGPRTQLASGVCLSSLLLVYPPFSGIYTILQQAPLRAGRDQTTLSIHFDSGSRFETYSLDYLDIDKTQLYVRRRRFNILKRLGTIRSTFPRPQSPVQVCDCDCCKTFYPKRPRAARSAPGEITKRLEARTSFDAWFS</sequence>
<dbReference type="AlphaFoldDB" id="A0A0D1CDE9"/>
<keyword evidence="2" id="KW-1185">Reference proteome</keyword>
<accession>A0A0D1CDE9</accession>
<dbReference type="RefSeq" id="XP_011387001.1">
    <property type="nucleotide sequence ID" value="XM_011388699.1"/>
</dbReference>
<evidence type="ECO:0000313" key="2">
    <source>
        <dbReference type="Proteomes" id="UP000000561"/>
    </source>
</evidence>
<dbReference type="InParanoid" id="A0A0D1CDE9"/>
<evidence type="ECO:0000313" key="1">
    <source>
        <dbReference type="EMBL" id="KIS71112.1"/>
    </source>
</evidence>
<dbReference type="GeneID" id="23562157"/>
<organism evidence="1 2">
    <name type="scientific">Mycosarcoma maydis</name>
    <name type="common">Corn smut fungus</name>
    <name type="synonym">Ustilago maydis</name>
    <dbReference type="NCBI Taxonomy" id="5270"/>
    <lineage>
        <taxon>Eukaryota</taxon>
        <taxon>Fungi</taxon>
        <taxon>Dikarya</taxon>
        <taxon>Basidiomycota</taxon>
        <taxon>Ustilaginomycotina</taxon>
        <taxon>Ustilaginomycetes</taxon>
        <taxon>Ustilaginales</taxon>
        <taxon>Ustilaginaceae</taxon>
        <taxon>Mycosarcoma</taxon>
    </lineage>
</organism>
<dbReference type="KEGG" id="uma:UMAG_01024"/>
<reference evidence="1 2" key="1">
    <citation type="journal article" date="2006" name="Nature">
        <title>Insights from the genome of the biotrophic fungal plant pathogen Ustilago maydis.</title>
        <authorList>
            <person name="Kamper J."/>
            <person name="Kahmann R."/>
            <person name="Bolker M."/>
            <person name="Ma L.J."/>
            <person name="Brefort T."/>
            <person name="Saville B.J."/>
            <person name="Banuett F."/>
            <person name="Kronstad J.W."/>
            <person name="Gold S.E."/>
            <person name="Muller O."/>
            <person name="Perlin M.H."/>
            <person name="Wosten H.A."/>
            <person name="de Vries R."/>
            <person name="Ruiz-Herrera J."/>
            <person name="Reynaga-Pena C.G."/>
            <person name="Snetselaar K."/>
            <person name="McCann M."/>
            <person name="Perez-Martin J."/>
            <person name="Feldbrugge M."/>
            <person name="Basse C.W."/>
            <person name="Steinberg G."/>
            <person name="Ibeas J.I."/>
            <person name="Holloman W."/>
            <person name="Guzman P."/>
            <person name="Farman M."/>
            <person name="Stajich J.E."/>
            <person name="Sentandreu R."/>
            <person name="Gonzalez-Prieto J.M."/>
            <person name="Kennell J.C."/>
            <person name="Molina L."/>
            <person name="Schirawski J."/>
            <person name="Mendoza-Mendoza A."/>
            <person name="Greilinger D."/>
            <person name="Munch K."/>
            <person name="Rossel N."/>
            <person name="Scherer M."/>
            <person name="Vranes M."/>
            <person name="Ladendorf O."/>
            <person name="Vincon V."/>
            <person name="Fuchs U."/>
            <person name="Sandrock B."/>
            <person name="Meng S."/>
            <person name="Ho E.C."/>
            <person name="Cahill M.J."/>
            <person name="Boyce K.J."/>
            <person name="Klose J."/>
            <person name="Klosterman S.J."/>
            <person name="Deelstra H.J."/>
            <person name="Ortiz-Castellanos L."/>
            <person name="Li W."/>
            <person name="Sanchez-Alonso P."/>
            <person name="Schreier P.H."/>
            <person name="Hauser-Hahn I."/>
            <person name="Vaupel M."/>
            <person name="Koopmann E."/>
            <person name="Friedrich G."/>
            <person name="Voss H."/>
            <person name="Schluter T."/>
            <person name="Margolis J."/>
            <person name="Platt D."/>
            <person name="Swimmer C."/>
            <person name="Gnirke A."/>
            <person name="Chen F."/>
            <person name="Vysotskaia V."/>
            <person name="Mannhaupt G."/>
            <person name="Guldener U."/>
            <person name="Munsterkotter M."/>
            <person name="Haase D."/>
            <person name="Oesterheld M."/>
            <person name="Mewes H.W."/>
            <person name="Mauceli E.W."/>
            <person name="DeCaprio D."/>
            <person name="Wade C.M."/>
            <person name="Butler J."/>
            <person name="Young S."/>
            <person name="Jaffe D.B."/>
            <person name="Calvo S."/>
            <person name="Nusbaum C."/>
            <person name="Galagan J."/>
            <person name="Birren B.W."/>
        </authorList>
    </citation>
    <scope>NUCLEOTIDE SEQUENCE [LARGE SCALE GENOMIC DNA]</scope>
    <source>
        <strain evidence="2">DSM 14603 / FGSC 9021 / UM521</strain>
    </source>
</reference>
<protein>
    <submittedName>
        <fullName evidence="1">Uncharacterized protein</fullName>
    </submittedName>
</protein>
<proteinExistence type="predicted"/>
<dbReference type="VEuPathDB" id="FungiDB:UMAG_01024"/>
<dbReference type="EMBL" id="CM003141">
    <property type="protein sequence ID" value="KIS71112.1"/>
    <property type="molecule type" value="Genomic_DNA"/>
</dbReference>
<name>A0A0D1CDE9_MYCMD</name>